<dbReference type="GeneID" id="63715864"/>
<comment type="caution">
    <text evidence="2">The sequence shown here is derived from an EMBL/GenBank/DDBJ whole genome shotgun (WGS) entry which is preliminary data.</text>
</comment>
<dbReference type="OrthoDB" id="4915504at2759"/>
<dbReference type="EMBL" id="LAYC01000001">
    <property type="protein sequence ID" value="KYK62076.1"/>
    <property type="molecule type" value="Genomic_DNA"/>
</dbReference>
<feature type="chain" id="PRO_5007581070" evidence="1">
    <location>
        <begin position="21"/>
        <end position="253"/>
    </location>
</feature>
<evidence type="ECO:0000313" key="2">
    <source>
        <dbReference type="EMBL" id="KYK62076.1"/>
    </source>
</evidence>
<evidence type="ECO:0000256" key="1">
    <source>
        <dbReference type="SAM" id="SignalP"/>
    </source>
</evidence>
<dbReference type="Proteomes" id="UP000076580">
    <property type="component" value="Chromosome 01"/>
</dbReference>
<keyword evidence="3" id="KW-1185">Reference proteome</keyword>
<dbReference type="SUPFAM" id="SSF56973">
    <property type="entry name" value="Aerolisin/ETX pore-forming domain"/>
    <property type="match status" value="1"/>
</dbReference>
<gene>
    <name evidence="2" type="ORF">DCS_03221</name>
</gene>
<organism evidence="2 3">
    <name type="scientific">Drechmeria coniospora</name>
    <name type="common">Nematophagous fungus</name>
    <name type="synonym">Meria coniospora</name>
    <dbReference type="NCBI Taxonomy" id="98403"/>
    <lineage>
        <taxon>Eukaryota</taxon>
        <taxon>Fungi</taxon>
        <taxon>Dikarya</taxon>
        <taxon>Ascomycota</taxon>
        <taxon>Pezizomycotina</taxon>
        <taxon>Sordariomycetes</taxon>
        <taxon>Hypocreomycetidae</taxon>
        <taxon>Hypocreales</taxon>
        <taxon>Ophiocordycipitaceae</taxon>
        <taxon>Drechmeria</taxon>
    </lineage>
</organism>
<feature type="signal peptide" evidence="1">
    <location>
        <begin position="1"/>
        <end position="20"/>
    </location>
</feature>
<reference evidence="2 3" key="1">
    <citation type="journal article" date="2016" name="Sci. Rep.">
        <title>Insights into Adaptations to a Near-Obligate Nematode Endoparasitic Lifestyle from the Finished Genome of Drechmeria coniospora.</title>
        <authorList>
            <person name="Zhang L."/>
            <person name="Zhou Z."/>
            <person name="Guo Q."/>
            <person name="Fokkens L."/>
            <person name="Miskei M."/>
            <person name="Pocsi I."/>
            <person name="Zhang W."/>
            <person name="Chen M."/>
            <person name="Wang L."/>
            <person name="Sun Y."/>
            <person name="Donzelli B.G."/>
            <person name="Gibson D.M."/>
            <person name="Nelson D.R."/>
            <person name="Luo J.G."/>
            <person name="Rep M."/>
            <person name="Liu H."/>
            <person name="Yang S."/>
            <person name="Wang J."/>
            <person name="Krasnoff S.B."/>
            <person name="Xu Y."/>
            <person name="Molnar I."/>
            <person name="Lin M."/>
        </authorList>
    </citation>
    <scope>NUCLEOTIDE SEQUENCE [LARGE SCALE GENOMIC DNA]</scope>
    <source>
        <strain evidence="2 3">ARSEF 6962</strain>
    </source>
</reference>
<dbReference type="InParanoid" id="A0A151GYA6"/>
<evidence type="ECO:0000313" key="3">
    <source>
        <dbReference type="Proteomes" id="UP000076580"/>
    </source>
</evidence>
<keyword evidence="1" id="KW-0732">Signal</keyword>
<dbReference type="AlphaFoldDB" id="A0A151GYA6"/>
<proteinExistence type="predicted"/>
<dbReference type="RefSeq" id="XP_040661428.1">
    <property type="nucleotide sequence ID" value="XM_040800545.1"/>
</dbReference>
<accession>A0A151GYA6</accession>
<protein>
    <submittedName>
        <fullName evidence="2">Uncharacterized protein</fullName>
    </submittedName>
</protein>
<sequence>MQRIVQCGLVVAALVSGISAVEPVPNSQLAAYMDRLSKAMMTMDDDRPPFYDGANQFEPTCIQNVGQCFTTEFWTRHYLAQIENVTIIPSVHVDAELINLKDEVGTIKSTKSVAVARGTTKGWTISAKATVSTLFSGKGGFAEVSGTYKDETTDLTTQTRTVEYASTCAAGRTCRIQTVTFQAVLRGVCRGEPFIWCSSERRMCDSGLQDSCSQYGDYFKKSCSSGVPLTSDCETTVQIRDGKNDLLSVVVLE</sequence>
<name>A0A151GYA6_DRECN</name>